<sequence length="54" mass="5722">MDPTDAFDNPCDSTGLNVCLSLVTSLWGPNIHVDASEIECKLAAIQVDEEASSV</sequence>
<dbReference type="EMBL" id="KE524277">
    <property type="protein sequence ID" value="KFB35205.1"/>
    <property type="molecule type" value="Genomic_DNA"/>
</dbReference>
<keyword evidence="3" id="KW-1185">Reference proteome</keyword>
<evidence type="ECO:0000313" key="3">
    <source>
        <dbReference type="Proteomes" id="UP000030765"/>
    </source>
</evidence>
<proteinExistence type="predicted"/>
<dbReference type="AlphaFoldDB" id="A0A084VB61"/>
<dbReference type="VEuPathDB" id="VectorBase:ASIC001211"/>
<organism evidence="1">
    <name type="scientific">Anopheles sinensis</name>
    <name type="common">Mosquito</name>
    <dbReference type="NCBI Taxonomy" id="74873"/>
    <lineage>
        <taxon>Eukaryota</taxon>
        <taxon>Metazoa</taxon>
        <taxon>Ecdysozoa</taxon>
        <taxon>Arthropoda</taxon>
        <taxon>Hexapoda</taxon>
        <taxon>Insecta</taxon>
        <taxon>Pterygota</taxon>
        <taxon>Neoptera</taxon>
        <taxon>Endopterygota</taxon>
        <taxon>Diptera</taxon>
        <taxon>Nematocera</taxon>
        <taxon>Culicoidea</taxon>
        <taxon>Culicidae</taxon>
        <taxon>Anophelinae</taxon>
        <taxon>Anopheles</taxon>
    </lineage>
</organism>
<reference evidence="1 3" key="1">
    <citation type="journal article" date="2014" name="BMC Genomics">
        <title>Genome sequence of Anopheles sinensis provides insight into genetics basis of mosquito competence for malaria parasites.</title>
        <authorList>
            <person name="Zhou D."/>
            <person name="Zhang D."/>
            <person name="Ding G."/>
            <person name="Shi L."/>
            <person name="Hou Q."/>
            <person name="Ye Y."/>
            <person name="Xu Y."/>
            <person name="Zhou H."/>
            <person name="Xiong C."/>
            <person name="Li S."/>
            <person name="Yu J."/>
            <person name="Hong S."/>
            <person name="Yu X."/>
            <person name="Zou P."/>
            <person name="Chen C."/>
            <person name="Chang X."/>
            <person name="Wang W."/>
            <person name="Lv Y."/>
            <person name="Sun Y."/>
            <person name="Ma L."/>
            <person name="Shen B."/>
            <person name="Zhu C."/>
        </authorList>
    </citation>
    <scope>NUCLEOTIDE SEQUENCE [LARGE SCALE GENOMIC DNA]</scope>
</reference>
<name>A0A084VB61_ANOSI</name>
<dbReference type="EnsemblMetazoa" id="ASIC001211-RA">
    <property type="protein sequence ID" value="ASIC001211-PA"/>
    <property type="gene ID" value="ASIC001211"/>
</dbReference>
<gene>
    <name evidence="1" type="ORF">ZHAS_00001211</name>
</gene>
<keyword evidence="1" id="KW-0675">Receptor</keyword>
<accession>A0A084VB61</accession>
<dbReference type="EMBL" id="ATLV01005311">
    <property type="status" value="NOT_ANNOTATED_CDS"/>
    <property type="molecule type" value="Genomic_DNA"/>
</dbReference>
<evidence type="ECO:0000313" key="1">
    <source>
        <dbReference type="EMBL" id="KFB35205.1"/>
    </source>
</evidence>
<reference evidence="2" key="2">
    <citation type="submission" date="2020-05" db="UniProtKB">
        <authorList>
            <consortium name="EnsemblMetazoa"/>
        </authorList>
    </citation>
    <scope>IDENTIFICATION</scope>
</reference>
<protein>
    <submittedName>
        <fullName evidence="1 2">TonB-dependent receptor</fullName>
    </submittedName>
</protein>
<dbReference type="Proteomes" id="UP000030765">
    <property type="component" value="Unassembled WGS sequence"/>
</dbReference>
<evidence type="ECO:0000313" key="2">
    <source>
        <dbReference type="EnsemblMetazoa" id="ASIC001211-PA"/>
    </source>
</evidence>